<organism evidence="2 3">
    <name type="scientific">Corallococcus sicarius</name>
    <dbReference type="NCBI Taxonomy" id="2316726"/>
    <lineage>
        <taxon>Bacteria</taxon>
        <taxon>Pseudomonadati</taxon>
        <taxon>Myxococcota</taxon>
        <taxon>Myxococcia</taxon>
        <taxon>Myxococcales</taxon>
        <taxon>Cystobacterineae</taxon>
        <taxon>Myxococcaceae</taxon>
        <taxon>Corallococcus</taxon>
    </lineage>
</organism>
<reference evidence="3" key="1">
    <citation type="submission" date="2018-09" db="EMBL/GenBank/DDBJ databases">
        <authorList>
            <person name="Livingstone P.G."/>
            <person name="Whitworth D.E."/>
        </authorList>
    </citation>
    <scope>NUCLEOTIDE SEQUENCE [LARGE SCALE GENOMIC DNA]</scope>
    <source>
        <strain evidence="3">CA040B</strain>
    </source>
</reference>
<accession>A0A3A8M8N8</accession>
<evidence type="ECO:0000313" key="3">
    <source>
        <dbReference type="Proteomes" id="UP000273405"/>
    </source>
</evidence>
<protein>
    <submittedName>
        <fullName evidence="2">Uncharacterized protein</fullName>
    </submittedName>
</protein>
<sequence>MEARTYVTQYGFGHEEWLFNLAWVIDGYHYAYLQPVRKSRERLEGTSVKVYLFGIAPNVERYYVGHIAPCEILTDDQAAFALETYEKHGWLEEMREQVEQVAGDVAGLGGVPTDRFNIRFRPNDAELYDPYRRVREGKLDDFRRYLLFDAESPSLSPPPAGKQRKAAATTKSPGSYVRPSTGPVVVDLAHNALQAEIYDALRREHGKDAIVLEEDFVDIKVRLSNRLVFIEIKSVASAKAAIREALGQLLEYAYFEPEDGVHPEFLVVAQGMTTPDVESYLALVRTRFNIPITYRHYVRGSKQFSI</sequence>
<evidence type="ECO:0000313" key="2">
    <source>
        <dbReference type="EMBL" id="RKH28676.1"/>
    </source>
</evidence>
<dbReference type="Proteomes" id="UP000273405">
    <property type="component" value="Unassembled WGS sequence"/>
</dbReference>
<proteinExistence type="predicted"/>
<name>A0A3A8M8N8_9BACT</name>
<comment type="caution">
    <text evidence="2">The sequence shown here is derived from an EMBL/GenBank/DDBJ whole genome shotgun (WGS) entry which is preliminary data.</text>
</comment>
<dbReference type="AlphaFoldDB" id="A0A3A8M8N8"/>
<gene>
    <name evidence="2" type="ORF">D7X12_40085</name>
</gene>
<evidence type="ECO:0000256" key="1">
    <source>
        <dbReference type="SAM" id="MobiDB-lite"/>
    </source>
</evidence>
<feature type="region of interest" description="Disordered" evidence="1">
    <location>
        <begin position="153"/>
        <end position="176"/>
    </location>
</feature>
<dbReference type="EMBL" id="RAWG01000525">
    <property type="protein sequence ID" value="RKH28676.1"/>
    <property type="molecule type" value="Genomic_DNA"/>
</dbReference>
<keyword evidence="3" id="KW-1185">Reference proteome</keyword>